<evidence type="ECO:0000313" key="1">
    <source>
        <dbReference type="EMBL" id="AGA30294.1"/>
    </source>
</evidence>
<protein>
    <submittedName>
        <fullName evidence="1">Uncharacterized protein</fullName>
    </submittedName>
</protein>
<dbReference type="HOGENOM" id="CLU_2556437_0_0_0"/>
<dbReference type="AlphaFoldDB" id="L0DLN1"/>
<sequence>MSVKPSRGVIHGKTIELLEDLGLTEGQEVDVIVRVRKTRPEWGQGILNSAGAMALYWTSEDDRILDEIEQDRRQPSTREIPE</sequence>
<keyword evidence="2" id="KW-1185">Reference proteome</keyword>
<accession>L0DLN1</accession>
<proteinExistence type="predicted"/>
<gene>
    <name evidence="1" type="ordered locus">Sinac_6196</name>
</gene>
<evidence type="ECO:0000313" key="2">
    <source>
        <dbReference type="Proteomes" id="UP000010798"/>
    </source>
</evidence>
<organism evidence="1 2">
    <name type="scientific">Singulisphaera acidiphila (strain ATCC BAA-1392 / DSM 18658 / VKM B-2454 / MOB10)</name>
    <dbReference type="NCBI Taxonomy" id="886293"/>
    <lineage>
        <taxon>Bacteria</taxon>
        <taxon>Pseudomonadati</taxon>
        <taxon>Planctomycetota</taxon>
        <taxon>Planctomycetia</taxon>
        <taxon>Isosphaerales</taxon>
        <taxon>Isosphaeraceae</taxon>
        <taxon>Singulisphaera</taxon>
    </lineage>
</organism>
<dbReference type="EMBL" id="CP003364">
    <property type="protein sequence ID" value="AGA30294.1"/>
    <property type="molecule type" value="Genomic_DNA"/>
</dbReference>
<reference evidence="1 2" key="1">
    <citation type="submission" date="2012-02" db="EMBL/GenBank/DDBJ databases">
        <title>Complete sequence of chromosome of Singulisphaera acidiphila DSM 18658.</title>
        <authorList>
            <consortium name="US DOE Joint Genome Institute (JGI-PGF)"/>
            <person name="Lucas S."/>
            <person name="Copeland A."/>
            <person name="Lapidus A."/>
            <person name="Glavina del Rio T."/>
            <person name="Dalin E."/>
            <person name="Tice H."/>
            <person name="Bruce D."/>
            <person name="Goodwin L."/>
            <person name="Pitluck S."/>
            <person name="Peters L."/>
            <person name="Ovchinnikova G."/>
            <person name="Chertkov O."/>
            <person name="Kyrpides N."/>
            <person name="Mavromatis K."/>
            <person name="Ivanova N."/>
            <person name="Brettin T."/>
            <person name="Detter J.C."/>
            <person name="Han C."/>
            <person name="Larimer F."/>
            <person name="Land M."/>
            <person name="Hauser L."/>
            <person name="Markowitz V."/>
            <person name="Cheng J.-F."/>
            <person name="Hugenholtz P."/>
            <person name="Woyke T."/>
            <person name="Wu D."/>
            <person name="Tindall B."/>
            <person name="Pomrenke H."/>
            <person name="Brambilla E."/>
            <person name="Klenk H.-P."/>
            <person name="Eisen J.A."/>
        </authorList>
    </citation>
    <scope>NUCLEOTIDE SEQUENCE [LARGE SCALE GENOMIC DNA]</scope>
    <source>
        <strain evidence="2">ATCC BAA-1392 / DSM 18658 / VKM B-2454 / MOB10</strain>
    </source>
</reference>
<dbReference type="Proteomes" id="UP000010798">
    <property type="component" value="Chromosome"/>
</dbReference>
<dbReference type="RefSeq" id="WP_015249380.1">
    <property type="nucleotide sequence ID" value="NC_019892.1"/>
</dbReference>
<dbReference type="OrthoDB" id="9953392at2"/>
<name>L0DLN1_SINAD</name>
<dbReference type="KEGG" id="saci:Sinac_6196"/>